<organism evidence="1 2">
    <name type="scientific">Ottowia thiooxydans</name>
    <dbReference type="NCBI Taxonomy" id="219182"/>
    <lineage>
        <taxon>Bacteria</taxon>
        <taxon>Pseudomonadati</taxon>
        <taxon>Pseudomonadota</taxon>
        <taxon>Betaproteobacteria</taxon>
        <taxon>Burkholderiales</taxon>
        <taxon>Comamonadaceae</taxon>
        <taxon>Ottowia</taxon>
    </lineage>
</organism>
<keyword evidence="2" id="KW-1185">Reference proteome</keyword>
<accession>A0ABV2QCM7</accession>
<dbReference type="EMBL" id="JBEPSH010000007">
    <property type="protein sequence ID" value="MET4578677.1"/>
    <property type="molecule type" value="Genomic_DNA"/>
</dbReference>
<evidence type="ECO:0000313" key="2">
    <source>
        <dbReference type="Proteomes" id="UP001549320"/>
    </source>
</evidence>
<proteinExistence type="predicted"/>
<gene>
    <name evidence="1" type="ORF">ABIE13_003793</name>
</gene>
<name>A0ABV2QCM7_9BURK</name>
<dbReference type="Proteomes" id="UP001549320">
    <property type="component" value="Unassembled WGS sequence"/>
</dbReference>
<comment type="caution">
    <text evidence="1">The sequence shown here is derived from an EMBL/GenBank/DDBJ whole genome shotgun (WGS) entry which is preliminary data.</text>
</comment>
<sequence>MNKAQFMNRGEQFLVIHESTRYEGECVWSREEVPRLRTSPSCGGRH</sequence>
<reference evidence="1 2" key="1">
    <citation type="submission" date="2024-06" db="EMBL/GenBank/DDBJ databases">
        <title>Sorghum-associated microbial communities from plants grown in Nebraska, USA.</title>
        <authorList>
            <person name="Schachtman D."/>
        </authorList>
    </citation>
    <scope>NUCLEOTIDE SEQUENCE [LARGE SCALE GENOMIC DNA]</scope>
    <source>
        <strain evidence="1 2">2709</strain>
    </source>
</reference>
<evidence type="ECO:0000313" key="1">
    <source>
        <dbReference type="EMBL" id="MET4578677.1"/>
    </source>
</evidence>
<protein>
    <submittedName>
        <fullName evidence="1">Uncharacterized protein</fullName>
    </submittedName>
</protein>